<dbReference type="Gene3D" id="3.75.10.10">
    <property type="entry name" value="L-arginine/glycine Amidinotransferase, Chain A"/>
    <property type="match status" value="1"/>
</dbReference>
<dbReference type="GO" id="GO:0004668">
    <property type="term" value="F:protein-arginine deiminase activity"/>
    <property type="evidence" value="ECO:0007669"/>
    <property type="project" value="InterPro"/>
</dbReference>
<dbReference type="OrthoDB" id="5102063at2759"/>
<dbReference type="InterPro" id="IPR013530">
    <property type="entry name" value="PAD_C"/>
</dbReference>
<dbReference type="SUPFAM" id="SSF55909">
    <property type="entry name" value="Pentein"/>
    <property type="match status" value="1"/>
</dbReference>
<feature type="domain" description="Protein-arginine deiminase C-terminal" evidence="2">
    <location>
        <begin position="211"/>
        <end position="639"/>
    </location>
</feature>
<accession>A0A367LH80</accession>
<evidence type="ECO:0000313" key="4">
    <source>
        <dbReference type="Proteomes" id="UP000253664"/>
    </source>
</evidence>
<feature type="compositionally biased region" description="Polar residues" evidence="1">
    <location>
        <begin position="1"/>
        <end position="16"/>
    </location>
</feature>
<gene>
    <name evidence="3" type="ORF">L249_7989</name>
</gene>
<dbReference type="EMBL" id="LKCN02000005">
    <property type="protein sequence ID" value="RCI13770.1"/>
    <property type="molecule type" value="Genomic_DNA"/>
</dbReference>
<dbReference type="STRING" id="1330021.A0A367LH80"/>
<dbReference type="AlphaFoldDB" id="A0A367LH80"/>
<evidence type="ECO:0000259" key="2">
    <source>
        <dbReference type="Pfam" id="PF03068"/>
    </source>
</evidence>
<dbReference type="GO" id="GO:0005509">
    <property type="term" value="F:calcium ion binding"/>
    <property type="evidence" value="ECO:0007669"/>
    <property type="project" value="InterPro"/>
</dbReference>
<protein>
    <recommendedName>
        <fullName evidence="2">Protein-arginine deiminase C-terminal domain-containing protein</fullName>
    </recommendedName>
</protein>
<dbReference type="PANTHER" id="PTHR10837:SF8">
    <property type="entry name" value="PROTEIN-ARGININE DEIMINASE"/>
    <property type="match status" value="1"/>
</dbReference>
<feature type="region of interest" description="Disordered" evidence="1">
    <location>
        <begin position="535"/>
        <end position="555"/>
    </location>
</feature>
<keyword evidence="4" id="KW-1185">Reference proteome</keyword>
<evidence type="ECO:0000313" key="3">
    <source>
        <dbReference type="EMBL" id="RCI13770.1"/>
    </source>
</evidence>
<feature type="region of interest" description="Disordered" evidence="1">
    <location>
        <begin position="1"/>
        <end position="30"/>
    </location>
</feature>
<dbReference type="InterPro" id="IPR004303">
    <property type="entry name" value="PAD"/>
</dbReference>
<dbReference type="PANTHER" id="PTHR10837">
    <property type="entry name" value="PEPTIDYLARGININE DEIMINASE"/>
    <property type="match status" value="1"/>
</dbReference>
<proteinExistence type="predicted"/>
<organism evidence="3 4">
    <name type="scientific">Ophiocordyceps polyrhachis-furcata BCC 54312</name>
    <dbReference type="NCBI Taxonomy" id="1330021"/>
    <lineage>
        <taxon>Eukaryota</taxon>
        <taxon>Fungi</taxon>
        <taxon>Dikarya</taxon>
        <taxon>Ascomycota</taxon>
        <taxon>Pezizomycotina</taxon>
        <taxon>Sordariomycetes</taxon>
        <taxon>Hypocreomycetidae</taxon>
        <taxon>Hypocreales</taxon>
        <taxon>Ophiocordycipitaceae</taxon>
        <taxon>Ophiocordyceps</taxon>
    </lineage>
</organism>
<dbReference type="GO" id="GO:0005737">
    <property type="term" value="C:cytoplasm"/>
    <property type="evidence" value="ECO:0007669"/>
    <property type="project" value="InterPro"/>
</dbReference>
<evidence type="ECO:0000256" key="1">
    <source>
        <dbReference type="SAM" id="MobiDB-lite"/>
    </source>
</evidence>
<dbReference type="Pfam" id="PF03068">
    <property type="entry name" value="PAD"/>
    <property type="match status" value="1"/>
</dbReference>
<dbReference type="Proteomes" id="UP000253664">
    <property type="component" value="Unassembled WGS sequence"/>
</dbReference>
<feature type="compositionally biased region" description="Basic and acidic residues" evidence="1">
    <location>
        <begin position="17"/>
        <end position="30"/>
    </location>
</feature>
<sequence length="639" mass="71959">MLAAGQQHSVATTSSKADIRADSNRDGKVDIESSTDIAGKHNWSDTAGALFLSNIGDTDRRCSQMTKLPSFIHDPHQGDVLADVMAACHDAVDDVQRAPHLMAPIRTVPIRGLSPSAVGTISVSDHLARKLVRIFRPRGDDDDTWDIVTNETTFSSKHLTRGLQLGIDARTTRGFSGYMRLSNGKVKIRDEPPWDGRATVHFTVTDEGNTWSDFVMLRVAPVLSHHHLQKIDTVMTGKPLVSNSSYSRQRYKERMAMVSGLQQSMKNAGLESPLHIFQHSDAYWPQDFFEPGYQSMPGPNGTIGLRIVMFPQYHVRQTPYLMRELRAAGVGAVRDPSHPGVTKAPANHMINLDAGGNLETIPPYEHKGKKYPNGRIIMGGVDEQGKFPYMLSYLRAQEAQDPLLVDSLWLDVQHLDEFLQFVPANTTRGWRLAYADTESPVTALRKAQAKGFGSVWLEREPKRKDPENADRRHTIDDFLRSEAYLEANKESARRIRKAVELVVEETGLTEDETFGVPVLYRRRFRRRYEIPGFKAGRKRPGANATESPQRRNEARDRGMVSIFPSAINGIVLTASHYVAPKQYGPLVDGKDIMEEMARGVYARMGFDVDFIEDMYFARHQGDVHCATNTFRDMRGRWWQ</sequence>
<reference evidence="3 4" key="1">
    <citation type="journal article" date="2015" name="BMC Genomics">
        <title>Insights from the genome of Ophiocordyceps polyrhachis-furcata to pathogenicity and host specificity in insect fungi.</title>
        <authorList>
            <person name="Wichadakul D."/>
            <person name="Kobmoo N."/>
            <person name="Ingsriswang S."/>
            <person name="Tangphatsornruang S."/>
            <person name="Chantasingh D."/>
            <person name="Luangsa-ard J.J."/>
            <person name="Eurwilaichitr L."/>
        </authorList>
    </citation>
    <scope>NUCLEOTIDE SEQUENCE [LARGE SCALE GENOMIC DNA]</scope>
    <source>
        <strain evidence="3 4">BCC 54312</strain>
    </source>
</reference>
<name>A0A367LH80_9HYPO</name>
<comment type="caution">
    <text evidence="3">The sequence shown here is derived from an EMBL/GenBank/DDBJ whole genome shotgun (WGS) entry which is preliminary data.</text>
</comment>